<dbReference type="Proteomes" id="UP001234297">
    <property type="component" value="Chromosome 10"/>
</dbReference>
<comment type="caution">
    <text evidence="1">The sequence shown here is derived from an EMBL/GenBank/DDBJ whole genome shotgun (WGS) entry which is preliminary data.</text>
</comment>
<organism evidence="1 2">
    <name type="scientific">Persea americana</name>
    <name type="common">Avocado</name>
    <dbReference type="NCBI Taxonomy" id="3435"/>
    <lineage>
        <taxon>Eukaryota</taxon>
        <taxon>Viridiplantae</taxon>
        <taxon>Streptophyta</taxon>
        <taxon>Embryophyta</taxon>
        <taxon>Tracheophyta</taxon>
        <taxon>Spermatophyta</taxon>
        <taxon>Magnoliopsida</taxon>
        <taxon>Magnoliidae</taxon>
        <taxon>Laurales</taxon>
        <taxon>Lauraceae</taxon>
        <taxon>Persea</taxon>
    </lineage>
</organism>
<name>A0ACC2KKG8_PERAE</name>
<protein>
    <submittedName>
        <fullName evidence="1">Uncharacterized protein</fullName>
    </submittedName>
</protein>
<reference evidence="1 2" key="1">
    <citation type="journal article" date="2022" name="Hortic Res">
        <title>A haplotype resolved chromosomal level avocado genome allows analysis of novel avocado genes.</title>
        <authorList>
            <person name="Nath O."/>
            <person name="Fletcher S.J."/>
            <person name="Hayward A."/>
            <person name="Shaw L.M."/>
            <person name="Masouleh A.K."/>
            <person name="Furtado A."/>
            <person name="Henry R.J."/>
            <person name="Mitter N."/>
        </authorList>
    </citation>
    <scope>NUCLEOTIDE SEQUENCE [LARGE SCALE GENOMIC DNA]</scope>
    <source>
        <strain evidence="2">cv. Hass</strain>
    </source>
</reference>
<keyword evidence="2" id="KW-1185">Reference proteome</keyword>
<gene>
    <name evidence="1" type="ORF">MRB53_030137</name>
</gene>
<dbReference type="EMBL" id="CM056818">
    <property type="protein sequence ID" value="KAJ8621608.1"/>
    <property type="molecule type" value="Genomic_DNA"/>
</dbReference>
<sequence length="111" mass="12452">MGEQKEREDGEAATPWDCGSPLYDSFELASLYHLLDRNVMTLPCIDGPFRGEMGGREDGKEYKKVVILGGFVEEGMKRKIGVHGGIMKGNKFKKVKASFHGFYSSVAFWKK</sequence>
<accession>A0ACC2KKG8</accession>
<evidence type="ECO:0000313" key="2">
    <source>
        <dbReference type="Proteomes" id="UP001234297"/>
    </source>
</evidence>
<proteinExistence type="predicted"/>
<evidence type="ECO:0000313" key="1">
    <source>
        <dbReference type="EMBL" id="KAJ8621608.1"/>
    </source>
</evidence>